<name>A0A6A5ZPR5_9PLEO</name>
<keyword evidence="2" id="KW-0812">Transmembrane</keyword>
<keyword evidence="4" id="KW-1185">Reference proteome</keyword>
<dbReference type="EMBL" id="ML977314">
    <property type="protein sequence ID" value="KAF2120218.1"/>
    <property type="molecule type" value="Genomic_DNA"/>
</dbReference>
<feature type="transmembrane region" description="Helical" evidence="2">
    <location>
        <begin position="12"/>
        <end position="30"/>
    </location>
</feature>
<proteinExistence type="predicted"/>
<dbReference type="InterPro" id="IPR021838">
    <property type="entry name" value="DUF3431"/>
</dbReference>
<evidence type="ECO:0000256" key="2">
    <source>
        <dbReference type="SAM" id="Phobius"/>
    </source>
</evidence>
<protein>
    <submittedName>
        <fullName evidence="3">Uncharacterized protein</fullName>
    </submittedName>
</protein>
<accession>A0A6A5ZPR5</accession>
<dbReference type="Pfam" id="PF11913">
    <property type="entry name" value="DUF3431"/>
    <property type="match status" value="1"/>
</dbReference>
<keyword evidence="2" id="KW-0472">Membrane</keyword>
<feature type="region of interest" description="Disordered" evidence="1">
    <location>
        <begin position="80"/>
        <end position="135"/>
    </location>
</feature>
<dbReference type="AlphaFoldDB" id="A0A6A5ZPR5"/>
<evidence type="ECO:0000256" key="1">
    <source>
        <dbReference type="SAM" id="MobiDB-lite"/>
    </source>
</evidence>
<organism evidence="3 4">
    <name type="scientific">Lophiotrema nucula</name>
    <dbReference type="NCBI Taxonomy" id="690887"/>
    <lineage>
        <taxon>Eukaryota</taxon>
        <taxon>Fungi</taxon>
        <taxon>Dikarya</taxon>
        <taxon>Ascomycota</taxon>
        <taxon>Pezizomycotina</taxon>
        <taxon>Dothideomycetes</taxon>
        <taxon>Pleosporomycetidae</taxon>
        <taxon>Pleosporales</taxon>
        <taxon>Lophiotremataceae</taxon>
        <taxon>Lophiotrema</taxon>
    </lineage>
</organism>
<evidence type="ECO:0000313" key="4">
    <source>
        <dbReference type="Proteomes" id="UP000799770"/>
    </source>
</evidence>
<feature type="compositionally biased region" description="Low complexity" evidence="1">
    <location>
        <begin position="89"/>
        <end position="104"/>
    </location>
</feature>
<dbReference type="Proteomes" id="UP000799770">
    <property type="component" value="Unassembled WGS sequence"/>
</dbReference>
<reference evidence="3" key="1">
    <citation type="journal article" date="2020" name="Stud. Mycol.">
        <title>101 Dothideomycetes genomes: a test case for predicting lifestyles and emergence of pathogens.</title>
        <authorList>
            <person name="Haridas S."/>
            <person name="Albert R."/>
            <person name="Binder M."/>
            <person name="Bloem J."/>
            <person name="Labutti K."/>
            <person name="Salamov A."/>
            <person name="Andreopoulos B."/>
            <person name="Baker S."/>
            <person name="Barry K."/>
            <person name="Bills G."/>
            <person name="Bluhm B."/>
            <person name="Cannon C."/>
            <person name="Castanera R."/>
            <person name="Culley D."/>
            <person name="Daum C."/>
            <person name="Ezra D."/>
            <person name="Gonzalez J."/>
            <person name="Henrissat B."/>
            <person name="Kuo A."/>
            <person name="Liang C."/>
            <person name="Lipzen A."/>
            <person name="Lutzoni F."/>
            <person name="Magnuson J."/>
            <person name="Mondo S."/>
            <person name="Nolan M."/>
            <person name="Ohm R."/>
            <person name="Pangilinan J."/>
            <person name="Park H.-J."/>
            <person name="Ramirez L."/>
            <person name="Alfaro M."/>
            <person name="Sun H."/>
            <person name="Tritt A."/>
            <person name="Yoshinaga Y."/>
            <person name="Zwiers L.-H."/>
            <person name="Turgeon B."/>
            <person name="Goodwin S."/>
            <person name="Spatafora J."/>
            <person name="Crous P."/>
            <person name="Grigoriev I."/>
        </authorList>
    </citation>
    <scope>NUCLEOTIDE SEQUENCE</scope>
    <source>
        <strain evidence="3">CBS 627.86</strain>
    </source>
</reference>
<evidence type="ECO:0000313" key="3">
    <source>
        <dbReference type="EMBL" id="KAF2120218.1"/>
    </source>
</evidence>
<keyword evidence="2" id="KW-1133">Transmembrane helix</keyword>
<dbReference type="PANTHER" id="PTHR37490">
    <property type="entry name" value="EXPRESSED PROTEIN"/>
    <property type="match status" value="1"/>
</dbReference>
<gene>
    <name evidence="3" type="ORF">BDV96DRAFT_595783</name>
</gene>
<sequence>MVHIFLSRRLRAFVLMLLALFFFICMFEVLSNGTTRIAYVAVYLPTFGNEPFLLQNGEKGNIASPEPVVAISASRSTNAYTRTKKPARTSSVQSMTSSEVSMSTIVAEKEKESKSSRSSTSTNKPRVTSSYEKTSVSVTPTSITGAIVAAVNRNASLDWIPEIQNPMWTLHRYNHDDPSPPARVSFPIDKGNEAMPYLSYIINNYDNLPSYSVFIHGHRTAWHQQGDIVDIINNLRFNALNHEGYVSLRCDWFPSCPREIRPQDHDAAVWGPGVWRNETEEAIASNWAALFSENVTIPRTIASQCCAQFAISRAAILRHPQSTYIRMREWLVDTPLRSEVSGRVFEKLWAYIFTGKGVNCPPPSVCACKFFGQCGWVDWTMPPEGLEKWPEKFDGPPMPVVEVEIKTDEMTDGARIDSLRSTAITT</sequence>
<feature type="compositionally biased region" description="Polar residues" evidence="1">
    <location>
        <begin position="123"/>
        <end position="135"/>
    </location>
</feature>
<dbReference type="OrthoDB" id="426718at2759"/>
<dbReference type="PANTHER" id="PTHR37490:SF2">
    <property type="match status" value="1"/>
</dbReference>